<gene>
    <name evidence="10" type="ORF">BJX67DRAFT_351089</name>
</gene>
<keyword evidence="3 5" id="KW-0378">Hydrolase</keyword>
<keyword evidence="7" id="KW-0812">Transmembrane</keyword>
<feature type="transmembrane region" description="Helical" evidence="7">
    <location>
        <begin position="587"/>
        <end position="607"/>
    </location>
</feature>
<evidence type="ECO:0000256" key="6">
    <source>
        <dbReference type="SAM" id="MobiDB-lite"/>
    </source>
</evidence>
<evidence type="ECO:0000256" key="3">
    <source>
        <dbReference type="ARBA" id="ARBA00022801"/>
    </source>
</evidence>
<keyword evidence="7" id="KW-1133">Transmembrane helix</keyword>
<dbReference type="InterPro" id="IPR000917">
    <property type="entry name" value="Sulfatase_N"/>
</dbReference>
<dbReference type="GeneID" id="98143954"/>
<evidence type="ECO:0000256" key="1">
    <source>
        <dbReference type="ARBA" id="ARBA00008779"/>
    </source>
</evidence>
<evidence type="ECO:0000256" key="4">
    <source>
        <dbReference type="ARBA" id="ARBA00023180"/>
    </source>
</evidence>
<dbReference type="Proteomes" id="UP001610432">
    <property type="component" value="Unassembled WGS sequence"/>
</dbReference>
<dbReference type="Gene3D" id="3.40.720.10">
    <property type="entry name" value="Alkaline Phosphatase, subunit A"/>
    <property type="match status" value="1"/>
</dbReference>
<name>A0ABR4LU80_9EURO</name>
<keyword evidence="2 8" id="KW-0732">Signal</keyword>
<evidence type="ECO:0000256" key="7">
    <source>
        <dbReference type="SAM" id="Phobius"/>
    </source>
</evidence>
<evidence type="ECO:0000256" key="8">
    <source>
        <dbReference type="SAM" id="SignalP"/>
    </source>
</evidence>
<dbReference type="PROSITE" id="PS00523">
    <property type="entry name" value="SULFATASE_1"/>
    <property type="match status" value="1"/>
</dbReference>
<dbReference type="Pfam" id="PF00884">
    <property type="entry name" value="Sulfatase"/>
    <property type="match status" value="1"/>
</dbReference>
<proteinExistence type="inferred from homology"/>
<dbReference type="RefSeq" id="XP_070887090.1">
    <property type="nucleotide sequence ID" value="XM_071028882.1"/>
</dbReference>
<accession>A0ABR4LU80</accession>
<feature type="chain" id="PRO_5045320191" description="Arylsulfatase" evidence="8">
    <location>
        <begin position="19"/>
        <end position="608"/>
    </location>
</feature>
<evidence type="ECO:0000256" key="5">
    <source>
        <dbReference type="PIRNR" id="PIRNR000972"/>
    </source>
</evidence>
<dbReference type="InterPro" id="IPR024607">
    <property type="entry name" value="Sulfatase_CS"/>
</dbReference>
<evidence type="ECO:0000256" key="2">
    <source>
        <dbReference type="ARBA" id="ARBA00022729"/>
    </source>
</evidence>
<reference evidence="10 11" key="1">
    <citation type="submission" date="2024-07" db="EMBL/GenBank/DDBJ databases">
        <title>Section-level genome sequencing and comparative genomics of Aspergillus sections Usti and Cavernicolus.</title>
        <authorList>
            <consortium name="Lawrence Berkeley National Laboratory"/>
            <person name="Nybo J.L."/>
            <person name="Vesth T.C."/>
            <person name="Theobald S."/>
            <person name="Frisvad J.C."/>
            <person name="Larsen T.O."/>
            <person name="Kjaerboelling I."/>
            <person name="Rothschild-Mancinelli K."/>
            <person name="Lyhne E.K."/>
            <person name="Kogle M.E."/>
            <person name="Barry K."/>
            <person name="Clum A."/>
            <person name="Na H."/>
            <person name="Ledsgaard L."/>
            <person name="Lin J."/>
            <person name="Lipzen A."/>
            <person name="Kuo A."/>
            <person name="Riley R."/>
            <person name="Mondo S."/>
            <person name="Labutti K."/>
            <person name="Haridas S."/>
            <person name="Pangalinan J."/>
            <person name="Salamov A.A."/>
            <person name="Simmons B.A."/>
            <person name="Magnuson J.K."/>
            <person name="Chen J."/>
            <person name="Drula E."/>
            <person name="Henrissat B."/>
            <person name="Wiebenga A."/>
            <person name="Lubbers R.J."/>
            <person name="Gomes A.C."/>
            <person name="Macurrencykelacurrency M.R."/>
            <person name="Stajich J."/>
            <person name="Grigoriev I.V."/>
            <person name="Mortensen U.H."/>
            <person name="De Vries R.P."/>
            <person name="Baker S.E."/>
            <person name="Andersen M.R."/>
        </authorList>
    </citation>
    <scope>NUCLEOTIDE SEQUENCE [LARGE SCALE GENOMIC DNA]</scope>
    <source>
        <strain evidence="10 11">CBS 449.75</strain>
    </source>
</reference>
<dbReference type="PANTHER" id="PTHR43108">
    <property type="entry name" value="N-ACETYLGLUCOSAMINE-6-SULFATASE FAMILY MEMBER"/>
    <property type="match status" value="1"/>
</dbReference>
<comment type="caution">
    <text evidence="10">The sequence shown here is derived from an EMBL/GenBank/DDBJ whole genome shotgun (WGS) entry which is preliminary data.</text>
</comment>
<protein>
    <recommendedName>
        <fullName evidence="5">Arylsulfatase</fullName>
        <shortName evidence="5">AS</shortName>
        <ecNumber evidence="5">3.1.6.1</ecNumber>
    </recommendedName>
    <alternativeName>
        <fullName evidence="5">Aryl-sulfate sulphohydrolase</fullName>
    </alternativeName>
</protein>
<comment type="catalytic activity">
    <reaction evidence="5">
        <text>an aryl sulfate + H2O = a phenol + sulfate + H(+)</text>
        <dbReference type="Rhea" id="RHEA:17261"/>
        <dbReference type="ChEBI" id="CHEBI:15377"/>
        <dbReference type="ChEBI" id="CHEBI:15378"/>
        <dbReference type="ChEBI" id="CHEBI:16189"/>
        <dbReference type="ChEBI" id="CHEBI:33853"/>
        <dbReference type="ChEBI" id="CHEBI:140317"/>
        <dbReference type="EC" id="3.1.6.1"/>
    </reaction>
</comment>
<dbReference type="EMBL" id="JBFXLQ010000015">
    <property type="protein sequence ID" value="KAL2868111.1"/>
    <property type="molecule type" value="Genomic_DNA"/>
</dbReference>
<keyword evidence="4" id="KW-0325">Glycoprotein</keyword>
<dbReference type="PANTHER" id="PTHR43108:SF8">
    <property type="entry name" value="SD21168P"/>
    <property type="match status" value="1"/>
</dbReference>
<organism evidence="10 11">
    <name type="scientific">Aspergillus lucknowensis</name>
    <dbReference type="NCBI Taxonomy" id="176173"/>
    <lineage>
        <taxon>Eukaryota</taxon>
        <taxon>Fungi</taxon>
        <taxon>Dikarya</taxon>
        <taxon>Ascomycota</taxon>
        <taxon>Pezizomycotina</taxon>
        <taxon>Eurotiomycetes</taxon>
        <taxon>Eurotiomycetidae</taxon>
        <taxon>Eurotiales</taxon>
        <taxon>Aspergillaceae</taxon>
        <taxon>Aspergillus</taxon>
        <taxon>Aspergillus subgen. Nidulantes</taxon>
    </lineage>
</organism>
<dbReference type="CDD" id="cd16147">
    <property type="entry name" value="G6S"/>
    <property type="match status" value="1"/>
</dbReference>
<dbReference type="EC" id="3.1.6.1" evidence="5"/>
<evidence type="ECO:0000313" key="11">
    <source>
        <dbReference type="Proteomes" id="UP001610432"/>
    </source>
</evidence>
<evidence type="ECO:0000259" key="9">
    <source>
        <dbReference type="Pfam" id="PF00884"/>
    </source>
</evidence>
<feature type="signal peptide" evidence="8">
    <location>
        <begin position="1"/>
        <end position="18"/>
    </location>
</feature>
<feature type="domain" description="Sulfatase N-terminal" evidence="9">
    <location>
        <begin position="21"/>
        <end position="368"/>
    </location>
</feature>
<dbReference type="InterPro" id="IPR012083">
    <property type="entry name" value="Arylsulfatase"/>
</dbReference>
<comment type="similarity">
    <text evidence="1 5">Belongs to the sulfatase family.</text>
</comment>
<dbReference type="SUPFAM" id="SSF53649">
    <property type="entry name" value="Alkaline phosphatase-like"/>
    <property type="match status" value="1"/>
</dbReference>
<keyword evidence="11" id="KW-1185">Reference proteome</keyword>
<sequence length="608" mass="68636">MKFNLLQLLLWSVGLSTAAKPNILFILTDDQGKYMGGLEHMSRLQELLVQKGTTYSKHFCSTAVCCPSRGNIWTGRMPHNTNVTSVSPPYGGYPKVVEAGWNDNYLPIWMQEAGYDTYYVGKLWNAHTQENYNSPYAKGFNGSEFLLDPFTYRYYNAKMTRNGGEPVSYQGEYVTDVLSDKAIGFLNEALQNPDRPWMLTVAPNAPHSNGSAIPEEGIHWYGEPEYAPRHADLFKDYKIPRDKSFNNVIEGAIGWVGELSKLGAKEVDYIDEFQRCRLRALQAVDEMVDRLISRLDEAGVLDNTYIFYTTDNGYHLGQHAMQPGKNCGYDTDTNIPLIVRGPGIPQDIVLDAVTSHTDLAPTFLSLAGSSREGLDGKPIPTTIDAANARDRTEHVAIEYWGWAIPEGIYGYWSNQTGEPGNGYRRNTYKGVRLVSDDYSLYYAVWCIGEREFYNLKDDPFQTINLAANPSRHNNYRIANRPLRQIFQRLNALMMVLKSCTEESCRDPWGQLHPGGRVKSLTDALDASYDNFYASQPRVSFSECSLGYHIWTEGPQHFKVYEKSHGRDDSNGSDDDEDDEDSSLPTTYISDITLVLTIVATLYIFFIGI</sequence>
<evidence type="ECO:0000313" key="10">
    <source>
        <dbReference type="EMBL" id="KAL2868111.1"/>
    </source>
</evidence>
<dbReference type="InterPro" id="IPR017850">
    <property type="entry name" value="Alkaline_phosphatase_core_sf"/>
</dbReference>
<dbReference type="PIRSF" id="PIRSF000972">
    <property type="entry name" value="Arylsulf_plant"/>
    <property type="match status" value="1"/>
</dbReference>
<keyword evidence="7" id="KW-0472">Membrane</keyword>
<feature type="region of interest" description="Disordered" evidence="6">
    <location>
        <begin position="561"/>
        <end position="581"/>
    </location>
</feature>
<feature type="compositionally biased region" description="Acidic residues" evidence="6">
    <location>
        <begin position="570"/>
        <end position="581"/>
    </location>
</feature>